<accession>A0A9N9I7L6</accession>
<name>A0A9N9I7L6_9GLOM</name>
<feature type="domain" description="C2" evidence="2">
    <location>
        <begin position="1"/>
        <end position="90"/>
    </location>
</feature>
<comment type="caution">
    <text evidence="3">The sequence shown here is derived from an EMBL/GenBank/DDBJ whole genome shotgun (WGS) entry which is preliminary data.</text>
</comment>
<dbReference type="PANTHER" id="PTHR47348">
    <property type="entry name" value="MEIOTICALLY UP-REGULATED GENE 190 PROTEIN"/>
    <property type="match status" value="1"/>
</dbReference>
<protein>
    <submittedName>
        <fullName evidence="3">1759_t:CDS:1</fullName>
    </submittedName>
</protein>
<dbReference type="PROSITE" id="PS50004">
    <property type="entry name" value="C2"/>
    <property type="match status" value="1"/>
</dbReference>
<reference evidence="3" key="1">
    <citation type="submission" date="2021-06" db="EMBL/GenBank/DDBJ databases">
        <authorList>
            <person name="Kallberg Y."/>
            <person name="Tangrot J."/>
            <person name="Rosling A."/>
        </authorList>
    </citation>
    <scope>NUCLEOTIDE SEQUENCE</scope>
    <source>
        <strain evidence="3">IN212</strain>
    </source>
</reference>
<dbReference type="SMART" id="SM00239">
    <property type="entry name" value="C2"/>
    <property type="match status" value="2"/>
</dbReference>
<dbReference type="InterPro" id="IPR000008">
    <property type="entry name" value="C2_dom"/>
</dbReference>
<dbReference type="Gene3D" id="2.60.40.150">
    <property type="entry name" value="C2 domain"/>
    <property type="match status" value="2"/>
</dbReference>
<dbReference type="Pfam" id="PF00168">
    <property type="entry name" value="C2"/>
    <property type="match status" value="2"/>
</dbReference>
<dbReference type="OrthoDB" id="419768at2759"/>
<dbReference type="SUPFAM" id="SSF49562">
    <property type="entry name" value="C2 domain (Calcium/lipid-binding domain, CaLB)"/>
    <property type="match status" value="2"/>
</dbReference>
<sequence length="436" mass="49923">ENDPYVLSSLDPPPYMHTHNTTRIIYNCANPEWNETFFHKIPQLDIVDERIKFKLSVTDWDRFTSDDLIGNAWIDIKNKIGDGTKRVKIHDGLQVTAAPYAKEAGIVLSDNVYDVTYPNPYCVVYLNDARVFRTRAKLNKYVLMNAAPYWNASTEQFVKDWKTAVVRIVVKDQKDLEYDPVIGMATIPLKGLLEHKGKEKNGIHYDMALDALQFGVLRRHRTGLVITLKQRGIFGVTHTVGTTTFWLKDMCDCKEFEVKLPIYAKKSENSLRLQDQTVKEQQSMSNLTNNEEVSRPQHKTFKDNQSNVAEGPSKEIISDELEIGEIIYDEPQELGISNELNNITPNELSQQGHCSSSTNDKNKQCKGYLKVKLYFRPGLSTAHEEDIKKSLTGVDASILELNPFQNIHIRRDDETETFDIEERSVPDNIGMYEIDD</sequence>
<feature type="compositionally biased region" description="Polar residues" evidence="1">
    <location>
        <begin position="278"/>
        <end position="291"/>
    </location>
</feature>
<dbReference type="PANTHER" id="PTHR47348:SF3">
    <property type="entry name" value="MEIOTICALLY UP-REGULATED GENE 190 PROTEIN"/>
    <property type="match status" value="1"/>
</dbReference>
<evidence type="ECO:0000313" key="3">
    <source>
        <dbReference type="EMBL" id="CAG8725178.1"/>
    </source>
</evidence>
<evidence type="ECO:0000313" key="4">
    <source>
        <dbReference type="Proteomes" id="UP000789396"/>
    </source>
</evidence>
<keyword evidence="4" id="KW-1185">Reference proteome</keyword>
<gene>
    <name evidence="3" type="ORF">RFULGI_LOCUS11736</name>
</gene>
<dbReference type="EMBL" id="CAJVPZ010026275">
    <property type="protein sequence ID" value="CAG8725178.1"/>
    <property type="molecule type" value="Genomic_DNA"/>
</dbReference>
<evidence type="ECO:0000259" key="2">
    <source>
        <dbReference type="PROSITE" id="PS50004"/>
    </source>
</evidence>
<evidence type="ECO:0000256" key="1">
    <source>
        <dbReference type="SAM" id="MobiDB-lite"/>
    </source>
</evidence>
<feature type="region of interest" description="Disordered" evidence="1">
    <location>
        <begin position="278"/>
        <end position="313"/>
    </location>
</feature>
<proteinExistence type="predicted"/>
<feature type="non-terminal residue" evidence="3">
    <location>
        <position position="436"/>
    </location>
</feature>
<dbReference type="CDD" id="cd00030">
    <property type="entry name" value="C2"/>
    <property type="match status" value="1"/>
</dbReference>
<dbReference type="InterPro" id="IPR035892">
    <property type="entry name" value="C2_domain_sf"/>
</dbReference>
<organism evidence="3 4">
    <name type="scientific">Racocetra fulgida</name>
    <dbReference type="NCBI Taxonomy" id="60492"/>
    <lineage>
        <taxon>Eukaryota</taxon>
        <taxon>Fungi</taxon>
        <taxon>Fungi incertae sedis</taxon>
        <taxon>Mucoromycota</taxon>
        <taxon>Glomeromycotina</taxon>
        <taxon>Glomeromycetes</taxon>
        <taxon>Diversisporales</taxon>
        <taxon>Gigasporaceae</taxon>
        <taxon>Racocetra</taxon>
    </lineage>
</organism>
<dbReference type="Proteomes" id="UP000789396">
    <property type="component" value="Unassembled WGS sequence"/>
</dbReference>
<dbReference type="AlphaFoldDB" id="A0A9N9I7L6"/>